<organism evidence="2 3">
    <name type="scientific">Paramecium pentaurelia</name>
    <dbReference type="NCBI Taxonomy" id="43138"/>
    <lineage>
        <taxon>Eukaryota</taxon>
        <taxon>Sar</taxon>
        <taxon>Alveolata</taxon>
        <taxon>Ciliophora</taxon>
        <taxon>Intramacronucleata</taxon>
        <taxon>Oligohymenophorea</taxon>
        <taxon>Peniculida</taxon>
        <taxon>Parameciidae</taxon>
        <taxon>Paramecium</taxon>
    </lineage>
</organism>
<dbReference type="AlphaFoldDB" id="A0A8S1XID4"/>
<comment type="caution">
    <text evidence="2">The sequence shown here is derived from an EMBL/GenBank/DDBJ whole genome shotgun (WGS) entry which is preliminary data.</text>
</comment>
<reference evidence="2" key="1">
    <citation type="submission" date="2021-01" db="EMBL/GenBank/DDBJ databases">
        <authorList>
            <consortium name="Genoscope - CEA"/>
            <person name="William W."/>
        </authorList>
    </citation>
    <scope>NUCLEOTIDE SEQUENCE</scope>
</reference>
<feature type="coiled-coil region" evidence="1">
    <location>
        <begin position="116"/>
        <end position="153"/>
    </location>
</feature>
<dbReference type="Proteomes" id="UP000689195">
    <property type="component" value="Unassembled WGS sequence"/>
</dbReference>
<evidence type="ECO:0000313" key="2">
    <source>
        <dbReference type="EMBL" id="CAD8200875.1"/>
    </source>
</evidence>
<gene>
    <name evidence="2" type="ORF">PPENT_87.1.T1260034</name>
</gene>
<evidence type="ECO:0000256" key="1">
    <source>
        <dbReference type="SAM" id="Coils"/>
    </source>
</evidence>
<keyword evidence="1" id="KW-0175">Coiled coil</keyword>
<feature type="coiled-coil region" evidence="1">
    <location>
        <begin position="2"/>
        <end position="43"/>
    </location>
</feature>
<protein>
    <submittedName>
        <fullName evidence="2">Uncharacterized protein</fullName>
    </submittedName>
</protein>
<dbReference type="OrthoDB" id="309481at2759"/>
<evidence type="ECO:0000313" key="3">
    <source>
        <dbReference type="Proteomes" id="UP000689195"/>
    </source>
</evidence>
<keyword evidence="3" id="KW-1185">Reference proteome</keyword>
<accession>A0A8S1XID4</accession>
<sequence length="234" mass="28565">MYQGTNKQIDQLKQEIEKTNIKIKKLEIKLQNEKKELKEKRILFNGVKIQYQQYSKLEEKQTNNFYKIQEKLSKCKEEEYQKNIELQNDKYQISLLDYEVDSKAFQKAPFTQKQQFIEFREQDEIALNELDELEKEKKRIKNKQKQRIELTKKIEITAPKLQQTERQLRHNQYQKIYYEQMLDDVKYIIEQKQTYISDLEQSIHEYSLILQDLNSDLQTVMLNNLNFHNCSQKH</sequence>
<name>A0A8S1XID4_9CILI</name>
<proteinExistence type="predicted"/>
<dbReference type="EMBL" id="CAJJDO010000126">
    <property type="protein sequence ID" value="CAD8200875.1"/>
    <property type="molecule type" value="Genomic_DNA"/>
</dbReference>